<accession>A0AAD8I4E7</accession>
<sequence>MLNEKFPTLISQLFIFTRVFQAGLGLLSQRNRNLICGCPWPTKDGNETAQEDSKKVNNVVTEKRMKHMTWWLDTLHYVEQNKETSSELIWGSHLWDTEQFQDIKNIILFTYPINFRSAFRALHSRKHMDRSFNTEIKAWMTPPKQNLTEK</sequence>
<comment type="caution">
    <text evidence="1">The sequence shown here is derived from an EMBL/GenBank/DDBJ whole genome shotgun (WGS) entry which is preliminary data.</text>
</comment>
<protein>
    <submittedName>
        <fullName evidence="1">Uncharacterized protein</fullName>
    </submittedName>
</protein>
<dbReference type="EMBL" id="JAUIZM010000006">
    <property type="protein sequence ID" value="KAK1378335.1"/>
    <property type="molecule type" value="Genomic_DNA"/>
</dbReference>
<name>A0AAD8I4E7_9APIA</name>
<keyword evidence="2" id="KW-1185">Reference proteome</keyword>
<reference evidence="1" key="1">
    <citation type="submission" date="2023-02" db="EMBL/GenBank/DDBJ databases">
        <title>Genome of toxic invasive species Heracleum sosnowskyi carries increased number of genes despite the absence of recent whole-genome duplications.</title>
        <authorList>
            <person name="Schelkunov M."/>
            <person name="Shtratnikova V."/>
            <person name="Makarenko M."/>
            <person name="Klepikova A."/>
            <person name="Omelchenko D."/>
            <person name="Novikova G."/>
            <person name="Obukhova E."/>
            <person name="Bogdanov V."/>
            <person name="Penin A."/>
            <person name="Logacheva M."/>
        </authorList>
    </citation>
    <scope>NUCLEOTIDE SEQUENCE</scope>
    <source>
        <strain evidence="1">Hsosn_3</strain>
        <tissue evidence="1">Leaf</tissue>
    </source>
</reference>
<proteinExistence type="predicted"/>
<evidence type="ECO:0000313" key="2">
    <source>
        <dbReference type="Proteomes" id="UP001237642"/>
    </source>
</evidence>
<organism evidence="1 2">
    <name type="scientific">Heracleum sosnowskyi</name>
    <dbReference type="NCBI Taxonomy" id="360622"/>
    <lineage>
        <taxon>Eukaryota</taxon>
        <taxon>Viridiplantae</taxon>
        <taxon>Streptophyta</taxon>
        <taxon>Embryophyta</taxon>
        <taxon>Tracheophyta</taxon>
        <taxon>Spermatophyta</taxon>
        <taxon>Magnoliopsida</taxon>
        <taxon>eudicotyledons</taxon>
        <taxon>Gunneridae</taxon>
        <taxon>Pentapetalae</taxon>
        <taxon>asterids</taxon>
        <taxon>campanulids</taxon>
        <taxon>Apiales</taxon>
        <taxon>Apiaceae</taxon>
        <taxon>Apioideae</taxon>
        <taxon>apioid superclade</taxon>
        <taxon>Tordylieae</taxon>
        <taxon>Tordyliinae</taxon>
        <taxon>Heracleum</taxon>
    </lineage>
</organism>
<dbReference type="Proteomes" id="UP001237642">
    <property type="component" value="Unassembled WGS sequence"/>
</dbReference>
<reference evidence="1" key="2">
    <citation type="submission" date="2023-05" db="EMBL/GenBank/DDBJ databases">
        <authorList>
            <person name="Schelkunov M.I."/>
        </authorList>
    </citation>
    <scope>NUCLEOTIDE SEQUENCE</scope>
    <source>
        <strain evidence="1">Hsosn_3</strain>
        <tissue evidence="1">Leaf</tissue>
    </source>
</reference>
<evidence type="ECO:0000313" key="1">
    <source>
        <dbReference type="EMBL" id="KAK1378335.1"/>
    </source>
</evidence>
<gene>
    <name evidence="1" type="ORF">POM88_025079</name>
</gene>
<dbReference type="AlphaFoldDB" id="A0AAD8I4E7"/>